<feature type="transmembrane region" description="Helical" evidence="2">
    <location>
        <begin position="437"/>
        <end position="460"/>
    </location>
</feature>
<feature type="transmembrane region" description="Helical" evidence="2">
    <location>
        <begin position="192"/>
        <end position="214"/>
    </location>
</feature>
<feature type="transmembrane region" description="Helical" evidence="2">
    <location>
        <begin position="105"/>
        <end position="123"/>
    </location>
</feature>
<keyword evidence="2" id="KW-1133">Transmembrane helix</keyword>
<proteinExistence type="predicted"/>
<dbReference type="PANTHER" id="PTHR11360">
    <property type="entry name" value="MONOCARBOXYLATE TRANSPORTER"/>
    <property type="match status" value="1"/>
</dbReference>
<feature type="transmembrane region" description="Helical" evidence="2">
    <location>
        <begin position="135"/>
        <end position="154"/>
    </location>
</feature>
<dbReference type="EMBL" id="AMQN01014935">
    <property type="status" value="NOT_ANNOTATED_CDS"/>
    <property type="molecule type" value="Genomic_DNA"/>
</dbReference>
<feature type="transmembrane region" description="Helical" evidence="2">
    <location>
        <begin position="414"/>
        <end position="431"/>
    </location>
</feature>
<evidence type="ECO:0008006" key="6">
    <source>
        <dbReference type="Google" id="ProtNLM"/>
    </source>
</evidence>
<dbReference type="CDD" id="cd17352">
    <property type="entry name" value="MFS_MCT_SLC16"/>
    <property type="match status" value="1"/>
</dbReference>
<dbReference type="InterPro" id="IPR036259">
    <property type="entry name" value="MFS_trans_sf"/>
</dbReference>
<dbReference type="HOGENOM" id="CLU_001265_59_1_1"/>
<name>R7T6S2_CAPTE</name>
<evidence type="ECO:0000313" key="3">
    <source>
        <dbReference type="EMBL" id="ELT89264.1"/>
    </source>
</evidence>
<keyword evidence="2" id="KW-0472">Membrane</keyword>
<feature type="transmembrane region" description="Helical" evidence="2">
    <location>
        <begin position="503"/>
        <end position="526"/>
    </location>
</feature>
<evidence type="ECO:0000256" key="2">
    <source>
        <dbReference type="SAM" id="Phobius"/>
    </source>
</evidence>
<feature type="region of interest" description="Disordered" evidence="1">
    <location>
        <begin position="1"/>
        <end position="51"/>
    </location>
</feature>
<sequence length="559" mass="60405">MTGECAANEDDAAWVSESSADESSSLPTTRTDSDPWKAMGDKAVSTSSVSDPPFKDRRLFQKDRGWGWMCVLGSFIIQMLEIGAAKSFGVLFSEFVELYQCDIESATWISALNGFFAMCLGPFSTCIGVKYSNRSVVMVGGLLVCIGFVLSAFATSIPMLYTTLGVLVGTGMGLSFAPSIVILSQYFEKRRALANGMAVAGCGVGNFVVPYLYRFLIETFGLRGCLIIYGGICLNICVCGALFRPLEEPFAMEVASIEDGSDEVTNDAASVLIEENGYNPSASSSWADVSLRAASLYELPASEWPEEDCCGCKACYTCLCFMPSKDPNNAKGRALFDFSLLSNAVFHVYFWAVLFASIGHSSLFVMLPPNGLENGFSKDRAALLVSIVGAFDLLGRVVFGWVSDLKLVRRKHGFYLAMGISGCFAVLFPATSYSFTYQAPVCAVFGIFGGSYIALTAVVLEEALGAAKLPNTFGLTVMGQGFGMLMAFPSLGAIRAYTGSWDVSFYLCSGLMILGAMMSFIEPFAIKRMQKKQRSHSMTQVDCSLDEKPAKIEGRESQV</sequence>
<dbReference type="OMA" id="FRMTIRP"/>
<reference evidence="4" key="3">
    <citation type="submission" date="2015-06" db="UniProtKB">
        <authorList>
            <consortium name="EnsemblMetazoa"/>
        </authorList>
    </citation>
    <scope>IDENTIFICATION</scope>
</reference>
<dbReference type="InterPro" id="IPR050327">
    <property type="entry name" value="Proton-linked_MCT"/>
</dbReference>
<feature type="transmembrane region" description="Helical" evidence="2">
    <location>
        <begin position="160"/>
        <end position="183"/>
    </location>
</feature>
<reference evidence="3 5" key="2">
    <citation type="journal article" date="2013" name="Nature">
        <title>Insights into bilaterian evolution from three spiralian genomes.</title>
        <authorList>
            <person name="Simakov O."/>
            <person name="Marletaz F."/>
            <person name="Cho S.J."/>
            <person name="Edsinger-Gonzales E."/>
            <person name="Havlak P."/>
            <person name="Hellsten U."/>
            <person name="Kuo D.H."/>
            <person name="Larsson T."/>
            <person name="Lv J."/>
            <person name="Arendt D."/>
            <person name="Savage R."/>
            <person name="Osoegawa K."/>
            <person name="de Jong P."/>
            <person name="Grimwood J."/>
            <person name="Chapman J.A."/>
            <person name="Shapiro H."/>
            <person name="Aerts A."/>
            <person name="Otillar R.P."/>
            <person name="Terry A.Y."/>
            <person name="Boore J.L."/>
            <person name="Grigoriev I.V."/>
            <person name="Lindberg D.R."/>
            <person name="Seaver E.C."/>
            <person name="Weisblat D.A."/>
            <person name="Putnam N.H."/>
            <person name="Rokhsar D.S."/>
        </authorList>
    </citation>
    <scope>NUCLEOTIDE SEQUENCE</scope>
    <source>
        <strain evidence="3 5">I ESC-2004</strain>
    </source>
</reference>
<gene>
    <name evidence="3" type="ORF">CAPTEDRAFT_212808</name>
</gene>
<evidence type="ECO:0000313" key="4">
    <source>
        <dbReference type="EnsemblMetazoa" id="CapteP212808"/>
    </source>
</evidence>
<evidence type="ECO:0000256" key="1">
    <source>
        <dbReference type="SAM" id="MobiDB-lite"/>
    </source>
</evidence>
<dbReference type="InterPro" id="IPR011701">
    <property type="entry name" value="MFS"/>
</dbReference>
<dbReference type="PANTHER" id="PTHR11360:SF306">
    <property type="entry name" value="RE01051P"/>
    <property type="match status" value="1"/>
</dbReference>
<organism evidence="3">
    <name type="scientific">Capitella teleta</name>
    <name type="common">Polychaete worm</name>
    <dbReference type="NCBI Taxonomy" id="283909"/>
    <lineage>
        <taxon>Eukaryota</taxon>
        <taxon>Metazoa</taxon>
        <taxon>Spiralia</taxon>
        <taxon>Lophotrochozoa</taxon>
        <taxon>Annelida</taxon>
        <taxon>Polychaeta</taxon>
        <taxon>Sedentaria</taxon>
        <taxon>Scolecida</taxon>
        <taxon>Capitellidae</taxon>
        <taxon>Capitella</taxon>
    </lineage>
</organism>
<evidence type="ECO:0000313" key="5">
    <source>
        <dbReference type="Proteomes" id="UP000014760"/>
    </source>
</evidence>
<dbReference type="AlphaFoldDB" id="R7T6S2"/>
<keyword evidence="5" id="KW-1185">Reference proteome</keyword>
<dbReference type="Proteomes" id="UP000014760">
    <property type="component" value="Unassembled WGS sequence"/>
</dbReference>
<feature type="transmembrane region" description="Helical" evidence="2">
    <location>
        <begin position="220"/>
        <end position="243"/>
    </location>
</feature>
<feature type="transmembrane region" description="Helical" evidence="2">
    <location>
        <begin position="348"/>
        <end position="369"/>
    </location>
</feature>
<feature type="transmembrane region" description="Helical" evidence="2">
    <location>
        <begin position="472"/>
        <end position="497"/>
    </location>
</feature>
<dbReference type="OrthoDB" id="6509908at2759"/>
<dbReference type="EnsemblMetazoa" id="CapteT212808">
    <property type="protein sequence ID" value="CapteP212808"/>
    <property type="gene ID" value="CapteG212808"/>
</dbReference>
<keyword evidence="2" id="KW-0812">Transmembrane</keyword>
<dbReference type="EMBL" id="KB311434">
    <property type="protein sequence ID" value="ELT89264.1"/>
    <property type="molecule type" value="Genomic_DNA"/>
</dbReference>
<dbReference type="SUPFAM" id="SSF103473">
    <property type="entry name" value="MFS general substrate transporter"/>
    <property type="match status" value="1"/>
</dbReference>
<feature type="compositionally biased region" description="Low complexity" evidence="1">
    <location>
        <begin position="13"/>
        <end position="25"/>
    </location>
</feature>
<protein>
    <recommendedName>
        <fullName evidence="6">Major facilitator superfamily (MFS) profile domain-containing protein</fullName>
    </recommendedName>
</protein>
<dbReference type="GO" id="GO:0008028">
    <property type="term" value="F:monocarboxylic acid transmembrane transporter activity"/>
    <property type="evidence" value="ECO:0007669"/>
    <property type="project" value="TreeGrafter"/>
</dbReference>
<accession>R7T6S2</accession>
<reference evidence="5" key="1">
    <citation type="submission" date="2012-12" db="EMBL/GenBank/DDBJ databases">
        <authorList>
            <person name="Hellsten U."/>
            <person name="Grimwood J."/>
            <person name="Chapman J.A."/>
            <person name="Shapiro H."/>
            <person name="Aerts A."/>
            <person name="Otillar R.P."/>
            <person name="Terry A.Y."/>
            <person name="Boore J.L."/>
            <person name="Simakov O."/>
            <person name="Marletaz F."/>
            <person name="Cho S.-J."/>
            <person name="Edsinger-Gonzales E."/>
            <person name="Havlak P."/>
            <person name="Kuo D.-H."/>
            <person name="Larsson T."/>
            <person name="Lv J."/>
            <person name="Arendt D."/>
            <person name="Savage R."/>
            <person name="Osoegawa K."/>
            <person name="de Jong P."/>
            <person name="Lindberg D.R."/>
            <person name="Seaver E.C."/>
            <person name="Weisblat D.A."/>
            <person name="Putnam N.H."/>
            <person name="Grigoriev I.V."/>
            <person name="Rokhsar D.S."/>
        </authorList>
    </citation>
    <scope>NUCLEOTIDE SEQUENCE</scope>
    <source>
        <strain evidence="5">I ESC-2004</strain>
    </source>
</reference>
<dbReference type="Pfam" id="PF07690">
    <property type="entry name" value="MFS_1"/>
    <property type="match status" value="2"/>
</dbReference>
<feature type="transmembrane region" description="Helical" evidence="2">
    <location>
        <begin position="65"/>
        <end position="85"/>
    </location>
</feature>
<dbReference type="Gene3D" id="1.20.1250.20">
    <property type="entry name" value="MFS general substrate transporter like domains"/>
    <property type="match status" value="2"/>
</dbReference>
<feature type="transmembrane region" description="Helical" evidence="2">
    <location>
        <begin position="381"/>
        <end position="402"/>
    </location>
</feature>